<name>A0A9E2W3K1_9BACT</name>
<reference evidence="2" key="1">
    <citation type="submission" date="2021-06" db="EMBL/GenBank/DDBJ databases">
        <authorList>
            <person name="Huq M.A."/>
        </authorList>
    </citation>
    <scope>NUCLEOTIDE SEQUENCE</scope>
    <source>
        <strain evidence="2">MAH-26</strain>
    </source>
</reference>
<protein>
    <recommendedName>
        <fullName evidence="4">ATP synthase subunit I</fullName>
    </recommendedName>
</protein>
<dbReference type="AlphaFoldDB" id="A0A9E2W3K1"/>
<evidence type="ECO:0000313" key="3">
    <source>
        <dbReference type="Proteomes" id="UP000812270"/>
    </source>
</evidence>
<comment type="caution">
    <text evidence="2">The sequence shown here is derived from an EMBL/GenBank/DDBJ whole genome shotgun (WGS) entry which is preliminary data.</text>
</comment>
<keyword evidence="3" id="KW-1185">Reference proteome</keyword>
<evidence type="ECO:0000256" key="1">
    <source>
        <dbReference type="SAM" id="Phobius"/>
    </source>
</evidence>
<feature type="transmembrane region" description="Helical" evidence="1">
    <location>
        <begin position="37"/>
        <end position="59"/>
    </location>
</feature>
<dbReference type="EMBL" id="JAHSPG010000003">
    <property type="protein sequence ID" value="MBV4356869.1"/>
    <property type="molecule type" value="Genomic_DNA"/>
</dbReference>
<accession>A0A9E2W3K1</accession>
<dbReference type="PROSITE" id="PS51257">
    <property type="entry name" value="PROKAR_LIPOPROTEIN"/>
    <property type="match status" value="1"/>
</dbReference>
<feature type="transmembrane region" description="Helical" evidence="1">
    <location>
        <begin position="101"/>
        <end position="119"/>
    </location>
</feature>
<dbReference type="Proteomes" id="UP000812270">
    <property type="component" value="Unassembled WGS sequence"/>
</dbReference>
<evidence type="ECO:0008006" key="4">
    <source>
        <dbReference type="Google" id="ProtNLM"/>
    </source>
</evidence>
<dbReference type="RefSeq" id="WP_217790505.1">
    <property type="nucleotide sequence ID" value="NZ_JAHSPG010000003.1"/>
</dbReference>
<feature type="transmembrane region" description="Helical" evidence="1">
    <location>
        <begin position="12"/>
        <end position="31"/>
    </location>
</feature>
<evidence type="ECO:0000313" key="2">
    <source>
        <dbReference type="EMBL" id="MBV4356869.1"/>
    </source>
</evidence>
<keyword evidence="1" id="KW-0472">Membrane</keyword>
<proteinExistence type="predicted"/>
<gene>
    <name evidence="2" type="ORF">KTO63_06930</name>
</gene>
<sequence>MENKSILKAIQPIIFVFVIITILIFACKAFLQTNGFNVTVLACGNLLLFLVSACSFVLYQRGLAHSSTQGFLRNVYSGMFLKLMVCMIAAFAYVFAARQNINKPALFACMGMYLIYTFFEMRSVLQLSKQQKKNA</sequence>
<keyword evidence="1" id="KW-1133">Transmembrane helix</keyword>
<keyword evidence="1" id="KW-0812">Transmembrane</keyword>
<feature type="transmembrane region" description="Helical" evidence="1">
    <location>
        <begin position="71"/>
        <end position="95"/>
    </location>
</feature>
<organism evidence="2 3">
    <name type="scientific">Pinibacter aurantiacus</name>
    <dbReference type="NCBI Taxonomy" id="2851599"/>
    <lineage>
        <taxon>Bacteria</taxon>
        <taxon>Pseudomonadati</taxon>
        <taxon>Bacteroidota</taxon>
        <taxon>Chitinophagia</taxon>
        <taxon>Chitinophagales</taxon>
        <taxon>Chitinophagaceae</taxon>
        <taxon>Pinibacter</taxon>
    </lineage>
</organism>